<dbReference type="SUPFAM" id="SSF53383">
    <property type="entry name" value="PLP-dependent transferases"/>
    <property type="match status" value="1"/>
</dbReference>
<dbReference type="UniPathway" id="UPA00251">
    <property type="reaction ID" value="UER00317"/>
</dbReference>
<feature type="modified residue" description="N6-(pyridoxal phosphate)lysine" evidence="7">
    <location>
        <position position="264"/>
    </location>
</feature>
<dbReference type="InterPro" id="IPR015421">
    <property type="entry name" value="PyrdxlP-dep_Trfase_major"/>
</dbReference>
<evidence type="ECO:0000256" key="2">
    <source>
        <dbReference type="ARBA" id="ARBA00004819"/>
    </source>
</evidence>
<dbReference type="Gene3D" id="3.90.1150.10">
    <property type="entry name" value="Aspartate Aminotransferase, domain 1"/>
    <property type="match status" value="1"/>
</dbReference>
<evidence type="ECO:0000256" key="7">
    <source>
        <dbReference type="HAMAP-Rule" id="MF_00375"/>
    </source>
</evidence>
<comment type="similarity">
    <text evidence="3 7">Belongs to the class-III pyridoxal-phosphate-dependent aminotransferase family. HemL subfamily.</text>
</comment>
<dbReference type="GO" id="GO:0030170">
    <property type="term" value="F:pyridoxal phosphate binding"/>
    <property type="evidence" value="ECO:0007669"/>
    <property type="project" value="InterPro"/>
</dbReference>
<keyword evidence="9" id="KW-1185">Reference proteome</keyword>
<dbReference type="GO" id="GO:0008483">
    <property type="term" value="F:transaminase activity"/>
    <property type="evidence" value="ECO:0007669"/>
    <property type="project" value="InterPro"/>
</dbReference>
<keyword evidence="5 7" id="KW-0413">Isomerase</keyword>
<comment type="pathway">
    <text evidence="2">Porphyrin-containing compound metabolism; protoporphyrin-IX biosynthesis; 5-aminolevulinate from L-glutamyl-tRNA(Glu): step 2/2.</text>
</comment>
<dbReference type="Gene3D" id="3.40.640.10">
    <property type="entry name" value="Type I PLP-dependent aspartate aminotransferase-like (Major domain)"/>
    <property type="match status" value="1"/>
</dbReference>
<dbReference type="FunFam" id="3.40.640.10:FF:000021">
    <property type="entry name" value="Glutamate-1-semialdehyde 2,1-aminomutase"/>
    <property type="match status" value="1"/>
</dbReference>
<dbReference type="InterPro" id="IPR004639">
    <property type="entry name" value="4pyrrol_synth_GluAld_NH2Trfase"/>
</dbReference>
<dbReference type="STRING" id="1208919.CDSE_0056"/>
<dbReference type="InterPro" id="IPR015422">
    <property type="entry name" value="PyrdxlP-dep_Trfase_small"/>
</dbReference>
<reference evidence="8 9" key="1">
    <citation type="journal article" date="2013" name="Genome Biol. Evol.">
        <title>Genome evolution and phylogenomic analysis of candidatus kinetoplastibacterium, the betaproteobacterial endosymbionts of strigomonas and angomonas.</title>
        <authorList>
            <person name="Alves J.M."/>
            <person name="Serrano M.G."/>
            <person name="Maia da Silva F."/>
            <person name="Voegtly L.J."/>
            <person name="Matveyev A.V."/>
            <person name="Teixeira M.M."/>
            <person name="Camargo E.P."/>
            <person name="Buck G.A."/>
        </authorList>
    </citation>
    <scope>NUCLEOTIDE SEQUENCE [LARGE SCALE GENOMIC DNA]</scope>
    <source>
        <strain evidence="8 9">TCC079E</strain>
    </source>
</reference>
<dbReference type="HOGENOM" id="CLU_016922_1_5_4"/>
<dbReference type="InterPro" id="IPR015424">
    <property type="entry name" value="PyrdxlP-dep_Trfase"/>
</dbReference>
<sequence length="425" mass="46213">MNNTEIFNKALEVIPGGVNSPVRAFLSVGGNPRFIEKASGAYMWDIEGKKYIDYVGSWGPAILGHAHPEVIKAVSESIKKGLSFGTPTKGEVDLAKILVSRIPSIDKIRLVNSGTEATMTAIRLARGYTKKNKIVKFEGCYHGHSDSLLVKAGSGLLTLGNPSSSGVPESFVNDTITLQYNNSSIVEEAFYKYGTDIACIIVEPIAGNMNMIKPKKEFLESLRFITTKYHSLLIFDEVMTGFRVGPQGAQGIFNISPDITTLAKVIGGGMPIGAIGGKKEIMKHLSPEGTVYQAGTLSGNPVAVAAGIKTLELIDEKDFYINLSNKTKKLTEGLQKIAKSMNLKVTSDYQGGLFGLYFCEKIPTSFEEASKCNHEMFKQFFNSMLNKGVYLSPSPFEAGFVSSAHTDEIIEQTLSIAEDSFKEIN</sequence>
<evidence type="ECO:0000256" key="3">
    <source>
        <dbReference type="ARBA" id="ARBA00008981"/>
    </source>
</evidence>
<dbReference type="GO" id="GO:0042286">
    <property type="term" value="F:glutamate-1-semialdehyde 2,1-aminomutase activity"/>
    <property type="evidence" value="ECO:0007669"/>
    <property type="project" value="UniProtKB-UniRule"/>
</dbReference>
<comment type="cofactor">
    <cofactor evidence="1 7">
        <name>pyridoxal 5'-phosphate</name>
        <dbReference type="ChEBI" id="CHEBI:597326"/>
    </cofactor>
</comment>
<dbReference type="Proteomes" id="UP000011547">
    <property type="component" value="Chromosome"/>
</dbReference>
<dbReference type="eggNOG" id="COG0001">
    <property type="taxonomic scope" value="Bacteria"/>
</dbReference>
<organism evidence="8 9">
    <name type="scientific">Candidatus Kinetoplastidibacterium desouzai TCC079E</name>
    <dbReference type="NCBI Taxonomy" id="1208919"/>
    <lineage>
        <taxon>Bacteria</taxon>
        <taxon>Pseudomonadati</taxon>
        <taxon>Pseudomonadota</taxon>
        <taxon>Betaproteobacteria</taxon>
        <taxon>Candidatus Kinetoplastidibacterium</taxon>
    </lineage>
</organism>
<dbReference type="HAMAP" id="MF_00375">
    <property type="entry name" value="HemL_aminotrans_3"/>
    <property type="match status" value="1"/>
</dbReference>
<evidence type="ECO:0000313" key="9">
    <source>
        <dbReference type="Proteomes" id="UP000011547"/>
    </source>
</evidence>
<dbReference type="InterPro" id="IPR049704">
    <property type="entry name" value="Aminotrans_3_PPA_site"/>
</dbReference>
<proteinExistence type="inferred from homology"/>
<keyword evidence="4 7" id="KW-0663">Pyridoxal phosphate</keyword>
<dbReference type="InterPro" id="IPR005814">
    <property type="entry name" value="Aminotrans_3"/>
</dbReference>
<name>M1M4P4_9PROT</name>
<keyword evidence="7" id="KW-0963">Cytoplasm</keyword>
<dbReference type="GO" id="GO:0006782">
    <property type="term" value="P:protoporphyrinogen IX biosynthetic process"/>
    <property type="evidence" value="ECO:0007669"/>
    <property type="project" value="UniProtKB-UniRule"/>
</dbReference>
<dbReference type="CDD" id="cd00610">
    <property type="entry name" value="OAT_like"/>
    <property type="match status" value="1"/>
</dbReference>
<dbReference type="Pfam" id="PF00202">
    <property type="entry name" value="Aminotran_3"/>
    <property type="match status" value="1"/>
</dbReference>
<dbReference type="NCBIfam" id="NF000818">
    <property type="entry name" value="PRK00062.1"/>
    <property type="match status" value="1"/>
</dbReference>
<evidence type="ECO:0000256" key="4">
    <source>
        <dbReference type="ARBA" id="ARBA00022898"/>
    </source>
</evidence>
<dbReference type="PATRIC" id="fig|1208919.3.peg.618"/>
<keyword evidence="6 7" id="KW-0627">Porphyrin biosynthesis</keyword>
<dbReference type="KEGG" id="kde:CDSE_0056"/>
<comment type="subunit">
    <text evidence="7">Homodimer.</text>
</comment>
<dbReference type="PANTHER" id="PTHR43713:SF3">
    <property type="entry name" value="GLUTAMATE-1-SEMIALDEHYDE 2,1-AMINOMUTASE 1, CHLOROPLASTIC-RELATED"/>
    <property type="match status" value="1"/>
</dbReference>
<accession>M1M4P4</accession>
<evidence type="ECO:0000256" key="5">
    <source>
        <dbReference type="ARBA" id="ARBA00023235"/>
    </source>
</evidence>
<dbReference type="NCBIfam" id="TIGR00713">
    <property type="entry name" value="hemL"/>
    <property type="match status" value="1"/>
</dbReference>
<dbReference type="EC" id="5.4.3.8" evidence="7"/>
<dbReference type="GO" id="GO:0005737">
    <property type="term" value="C:cytoplasm"/>
    <property type="evidence" value="ECO:0007669"/>
    <property type="project" value="UniProtKB-SubCell"/>
</dbReference>
<evidence type="ECO:0000256" key="1">
    <source>
        <dbReference type="ARBA" id="ARBA00001933"/>
    </source>
</evidence>
<evidence type="ECO:0000313" key="8">
    <source>
        <dbReference type="EMBL" id="AGF47175.1"/>
    </source>
</evidence>
<gene>
    <name evidence="7" type="primary">hemL</name>
    <name evidence="8" type="ORF">CDSE_0056</name>
</gene>
<dbReference type="PANTHER" id="PTHR43713">
    <property type="entry name" value="GLUTAMATE-1-SEMIALDEHYDE 2,1-AMINOMUTASE"/>
    <property type="match status" value="1"/>
</dbReference>
<dbReference type="PROSITE" id="PS00600">
    <property type="entry name" value="AA_TRANSFER_CLASS_3"/>
    <property type="match status" value="1"/>
</dbReference>
<comment type="catalytic activity">
    <reaction evidence="7">
        <text>(S)-4-amino-5-oxopentanoate = 5-aminolevulinate</text>
        <dbReference type="Rhea" id="RHEA:14265"/>
        <dbReference type="ChEBI" id="CHEBI:57501"/>
        <dbReference type="ChEBI" id="CHEBI:356416"/>
        <dbReference type="EC" id="5.4.3.8"/>
    </reaction>
</comment>
<dbReference type="EMBL" id="CP003803">
    <property type="protein sequence ID" value="AGF47175.1"/>
    <property type="molecule type" value="Genomic_DNA"/>
</dbReference>
<dbReference type="AlphaFoldDB" id="M1M4P4"/>
<protein>
    <recommendedName>
        <fullName evidence="7">Glutamate-1-semialdehyde 2,1-aminomutase</fullName>
        <shortName evidence="7">GSA</shortName>
        <ecNumber evidence="7">5.4.3.8</ecNumber>
    </recommendedName>
    <alternativeName>
        <fullName evidence="7">Glutamate-1-semialdehyde aminotransferase</fullName>
        <shortName evidence="7">GSA-AT</shortName>
    </alternativeName>
</protein>
<evidence type="ECO:0000256" key="6">
    <source>
        <dbReference type="ARBA" id="ARBA00023244"/>
    </source>
</evidence>
<comment type="subcellular location">
    <subcellularLocation>
        <location evidence="7">Cytoplasm</location>
    </subcellularLocation>
</comment>